<dbReference type="OrthoDB" id="5862419at2759"/>
<keyword evidence="1" id="KW-0812">Transmembrane</keyword>
<dbReference type="InterPro" id="IPR017850">
    <property type="entry name" value="Alkaline_phosphatase_core_sf"/>
</dbReference>
<gene>
    <name evidence="2" type="ORF">L596_013421</name>
</gene>
<organism evidence="2 3">
    <name type="scientific">Steinernema carpocapsae</name>
    <name type="common">Entomopathogenic nematode</name>
    <dbReference type="NCBI Taxonomy" id="34508"/>
    <lineage>
        <taxon>Eukaryota</taxon>
        <taxon>Metazoa</taxon>
        <taxon>Ecdysozoa</taxon>
        <taxon>Nematoda</taxon>
        <taxon>Chromadorea</taxon>
        <taxon>Rhabditida</taxon>
        <taxon>Tylenchina</taxon>
        <taxon>Panagrolaimomorpha</taxon>
        <taxon>Strongyloidoidea</taxon>
        <taxon>Steinernematidae</taxon>
        <taxon>Steinernema</taxon>
    </lineage>
</organism>
<dbReference type="EMBL" id="AZBU02000003">
    <property type="protein sequence ID" value="TKR89295.1"/>
    <property type="molecule type" value="Genomic_DNA"/>
</dbReference>
<dbReference type="PANTHER" id="PTHR10974:SF75">
    <property type="entry name" value="SULFATASE DOMAIN-CONTAINING PROTEIN"/>
    <property type="match status" value="1"/>
</dbReference>
<dbReference type="InterPro" id="IPR004245">
    <property type="entry name" value="DUF229"/>
</dbReference>
<reference evidence="2 3" key="2">
    <citation type="journal article" date="2019" name="G3 (Bethesda)">
        <title>Hybrid Assembly of the Genome of the Entomopathogenic Nematode Steinernema carpocapsae Identifies the X-Chromosome.</title>
        <authorList>
            <person name="Serra L."/>
            <person name="Macchietto M."/>
            <person name="Macias-Munoz A."/>
            <person name="McGill C.J."/>
            <person name="Rodriguez I.M."/>
            <person name="Rodriguez B."/>
            <person name="Murad R."/>
            <person name="Mortazavi A."/>
        </authorList>
    </citation>
    <scope>NUCLEOTIDE SEQUENCE [LARGE SCALE GENOMIC DNA]</scope>
    <source>
        <strain evidence="2 3">ALL</strain>
    </source>
</reference>
<comment type="caution">
    <text evidence="2">The sequence shown here is derived from an EMBL/GenBank/DDBJ whole genome shotgun (WGS) entry which is preliminary data.</text>
</comment>
<feature type="transmembrane region" description="Helical" evidence="1">
    <location>
        <begin position="30"/>
        <end position="48"/>
    </location>
</feature>
<reference evidence="2 3" key="1">
    <citation type="journal article" date="2015" name="Genome Biol.">
        <title>Comparative genomics of Steinernema reveals deeply conserved gene regulatory networks.</title>
        <authorList>
            <person name="Dillman A.R."/>
            <person name="Macchietto M."/>
            <person name="Porter C.F."/>
            <person name="Rogers A."/>
            <person name="Williams B."/>
            <person name="Antoshechkin I."/>
            <person name="Lee M.M."/>
            <person name="Goodwin Z."/>
            <person name="Lu X."/>
            <person name="Lewis E.E."/>
            <person name="Goodrich-Blair H."/>
            <person name="Stock S.P."/>
            <person name="Adams B.J."/>
            <person name="Sternberg P.W."/>
            <person name="Mortazavi A."/>
        </authorList>
    </citation>
    <scope>NUCLEOTIDE SEQUENCE [LARGE SCALE GENOMIC DNA]</scope>
    <source>
        <strain evidence="2 3">ALL</strain>
    </source>
</reference>
<dbReference type="SUPFAM" id="SSF53649">
    <property type="entry name" value="Alkaline phosphatase-like"/>
    <property type="match status" value="1"/>
</dbReference>
<evidence type="ECO:0000313" key="3">
    <source>
        <dbReference type="Proteomes" id="UP000298663"/>
    </source>
</evidence>
<sequence>MLPEKTASYTLLDDSARTTSWYTSVWKPTVLIAFAILICVSIVVVLYVDENNQNDGYQWVKMRMSEFQSMFPKNDSAVDLITNQTTPSSALPTTLYVAPTSLLGCELKRMDPWDPEIEYYIDPNYKPNCKANRTQISQFVGGKILINSTEHTCQGRCLLPKNDWEHVKGNWEPVTTFNAKCDIVEVECNKTATNTIDYNYLHSQIYEREDDTNYGSHKVNQTKIPGRKVTSHFERPNIYLILFDSTSTTQFIRSMAKTFYYLKERHEATIIEHLNKVGINSRPNAWALMFSKQVYELGKNPYVDEMLPELNHTMNCVNANDDQDWWGHRLRDLGYHTMIGEDWASGALNWPNCWGFKRPAAKHYMKPFQRRNEEQGGEIIRKTITEMCHETYQDLFPYLDQFMSAYKNQSEFAWIWNSELAHNYVNGLYHADETLYRLLMKHEDRLNNSFVFMQGDHGMRFGGIRSTAHGEMEDNNPLLMISVPVKYRNTNLPKVLKENAKKLITHYDSYASLMHLVELITNNTLDEELSNPKPQEFQRGHGSSYFRARMNEPRDCGTLRIPYEYCLCDKKFEDPLKTDLQLTKDLGQYAIEYFQSEIDVENVTSRCQPATVLHEKTVAEKLVLSDAREIYRLKFTATPEERIFSGFVEVHRKNGTVERIEKMSKRFDRLNSYGDQGECVKAFEELRPVCYCKNYKKQ</sequence>
<dbReference type="GO" id="GO:0005615">
    <property type="term" value="C:extracellular space"/>
    <property type="evidence" value="ECO:0007669"/>
    <property type="project" value="TreeGrafter"/>
</dbReference>
<dbReference type="Gene3D" id="3.40.720.10">
    <property type="entry name" value="Alkaline Phosphatase, subunit A"/>
    <property type="match status" value="1"/>
</dbReference>
<dbReference type="PANTHER" id="PTHR10974">
    <property type="entry name" value="FI08016P-RELATED"/>
    <property type="match status" value="1"/>
</dbReference>
<keyword evidence="3" id="KW-1185">Reference proteome</keyword>
<keyword evidence="1" id="KW-1133">Transmembrane helix</keyword>
<evidence type="ECO:0000256" key="1">
    <source>
        <dbReference type="SAM" id="Phobius"/>
    </source>
</evidence>
<dbReference type="Pfam" id="PF02995">
    <property type="entry name" value="DUF229"/>
    <property type="match status" value="1"/>
</dbReference>
<accession>A0A4V6A528</accession>
<proteinExistence type="predicted"/>
<name>A0A4V6A528_STECR</name>
<protein>
    <submittedName>
        <fullName evidence="2">Uncharacterized protein</fullName>
    </submittedName>
</protein>
<dbReference type="CDD" id="cd16021">
    <property type="entry name" value="ALP_like"/>
    <property type="match status" value="1"/>
</dbReference>
<dbReference type="Proteomes" id="UP000298663">
    <property type="component" value="Unassembled WGS sequence"/>
</dbReference>
<dbReference type="AlphaFoldDB" id="A0A4V6A528"/>
<dbReference type="STRING" id="34508.A0A4V6A528"/>
<evidence type="ECO:0000313" key="2">
    <source>
        <dbReference type="EMBL" id="TKR89295.1"/>
    </source>
</evidence>
<keyword evidence="1" id="KW-0472">Membrane</keyword>